<accession>A0A4Y7PU64</accession>
<protein>
    <submittedName>
        <fullName evidence="1">Uncharacterized protein</fullName>
    </submittedName>
</protein>
<organism evidence="1 2">
    <name type="scientific">Rickenella mellea</name>
    <dbReference type="NCBI Taxonomy" id="50990"/>
    <lineage>
        <taxon>Eukaryota</taxon>
        <taxon>Fungi</taxon>
        <taxon>Dikarya</taxon>
        <taxon>Basidiomycota</taxon>
        <taxon>Agaricomycotina</taxon>
        <taxon>Agaricomycetes</taxon>
        <taxon>Hymenochaetales</taxon>
        <taxon>Rickenellaceae</taxon>
        <taxon>Rickenella</taxon>
    </lineage>
</organism>
<evidence type="ECO:0000313" key="2">
    <source>
        <dbReference type="Proteomes" id="UP000294933"/>
    </source>
</evidence>
<evidence type="ECO:0000313" key="1">
    <source>
        <dbReference type="EMBL" id="TDL18963.1"/>
    </source>
</evidence>
<sequence>MSTTANLIPPLCGCTAVAVPKFLHFLHLCWSPDRGIIAGAVDTGKDETPTNPFLISIDDLISISLHRCINISASNATTPSLGYCTRVKSRFSAF</sequence>
<reference evidence="1 2" key="1">
    <citation type="submission" date="2018-06" db="EMBL/GenBank/DDBJ databases">
        <title>A transcriptomic atlas of mushroom development highlights an independent origin of complex multicellularity.</title>
        <authorList>
            <consortium name="DOE Joint Genome Institute"/>
            <person name="Krizsan K."/>
            <person name="Almasi E."/>
            <person name="Merenyi Z."/>
            <person name="Sahu N."/>
            <person name="Viragh M."/>
            <person name="Koszo T."/>
            <person name="Mondo S."/>
            <person name="Kiss B."/>
            <person name="Balint B."/>
            <person name="Kues U."/>
            <person name="Barry K."/>
            <person name="Hegedus J.C."/>
            <person name="Henrissat B."/>
            <person name="Johnson J."/>
            <person name="Lipzen A."/>
            <person name="Ohm R."/>
            <person name="Nagy I."/>
            <person name="Pangilinan J."/>
            <person name="Yan J."/>
            <person name="Xiong Y."/>
            <person name="Grigoriev I.V."/>
            <person name="Hibbett D.S."/>
            <person name="Nagy L.G."/>
        </authorList>
    </citation>
    <scope>NUCLEOTIDE SEQUENCE [LARGE SCALE GENOMIC DNA]</scope>
    <source>
        <strain evidence="1 2">SZMC22713</strain>
    </source>
</reference>
<dbReference type="AlphaFoldDB" id="A0A4Y7PU64"/>
<proteinExistence type="predicted"/>
<dbReference type="Proteomes" id="UP000294933">
    <property type="component" value="Unassembled WGS sequence"/>
</dbReference>
<keyword evidence="2" id="KW-1185">Reference proteome</keyword>
<dbReference type="EMBL" id="ML170201">
    <property type="protein sequence ID" value="TDL18963.1"/>
    <property type="molecule type" value="Genomic_DNA"/>
</dbReference>
<name>A0A4Y7PU64_9AGAM</name>
<dbReference type="VEuPathDB" id="FungiDB:BD410DRAFT_451456"/>
<gene>
    <name evidence="1" type="ORF">BD410DRAFT_451456</name>
</gene>